<feature type="modified residue" description="Phosphohistidine" evidence="1">
    <location>
        <position position="55"/>
    </location>
</feature>
<dbReference type="Proteomes" id="UP000587760">
    <property type="component" value="Unassembled WGS sequence"/>
</dbReference>
<comment type="caution">
    <text evidence="3">The sequence shown here is derived from an EMBL/GenBank/DDBJ whole genome shotgun (WGS) entry which is preliminary data.</text>
</comment>
<gene>
    <name evidence="3" type="ORF">HNR50_002616</name>
</gene>
<keyword evidence="1" id="KW-0597">Phosphoprotein</keyword>
<evidence type="ECO:0000313" key="3">
    <source>
        <dbReference type="EMBL" id="MBB6480943.1"/>
    </source>
</evidence>
<protein>
    <submittedName>
        <fullName evidence="3">HPt (Histidine-containing phosphotransfer) domain-containing protein</fullName>
    </submittedName>
</protein>
<dbReference type="AlphaFoldDB" id="A0A841RAK0"/>
<evidence type="ECO:0000259" key="2">
    <source>
        <dbReference type="PROSITE" id="PS50894"/>
    </source>
</evidence>
<dbReference type="SUPFAM" id="SSF47226">
    <property type="entry name" value="Histidine-containing phosphotransfer domain, HPT domain"/>
    <property type="match status" value="1"/>
</dbReference>
<dbReference type="InterPro" id="IPR036641">
    <property type="entry name" value="HPT_dom_sf"/>
</dbReference>
<evidence type="ECO:0000313" key="4">
    <source>
        <dbReference type="Proteomes" id="UP000587760"/>
    </source>
</evidence>
<reference evidence="3 4" key="1">
    <citation type="submission" date="2020-08" db="EMBL/GenBank/DDBJ databases">
        <title>Genomic Encyclopedia of Type Strains, Phase IV (KMG-IV): sequencing the most valuable type-strain genomes for metagenomic binning, comparative biology and taxonomic classification.</title>
        <authorList>
            <person name="Goeker M."/>
        </authorList>
    </citation>
    <scope>NUCLEOTIDE SEQUENCE [LARGE SCALE GENOMIC DNA]</scope>
    <source>
        <strain evidence="3 4">DSM 2461</strain>
    </source>
</reference>
<dbReference type="Gene3D" id="1.20.120.160">
    <property type="entry name" value="HPT domain"/>
    <property type="match status" value="1"/>
</dbReference>
<dbReference type="GO" id="GO:0000160">
    <property type="term" value="P:phosphorelay signal transduction system"/>
    <property type="evidence" value="ECO:0007669"/>
    <property type="project" value="InterPro"/>
</dbReference>
<dbReference type="InterPro" id="IPR008207">
    <property type="entry name" value="Sig_transdc_His_kin_Hpt_dom"/>
</dbReference>
<dbReference type="EMBL" id="JACHGJ010000004">
    <property type="protein sequence ID" value="MBB6480943.1"/>
    <property type="molecule type" value="Genomic_DNA"/>
</dbReference>
<dbReference type="Pfam" id="PF01627">
    <property type="entry name" value="Hpt"/>
    <property type="match status" value="1"/>
</dbReference>
<proteinExistence type="predicted"/>
<keyword evidence="4" id="KW-1185">Reference proteome</keyword>
<dbReference type="GO" id="GO:0004672">
    <property type="term" value="F:protein kinase activity"/>
    <property type="evidence" value="ECO:0007669"/>
    <property type="project" value="UniProtKB-ARBA"/>
</dbReference>
<organism evidence="3 4">
    <name type="scientific">Spirochaeta isovalerica</name>
    <dbReference type="NCBI Taxonomy" id="150"/>
    <lineage>
        <taxon>Bacteria</taxon>
        <taxon>Pseudomonadati</taxon>
        <taxon>Spirochaetota</taxon>
        <taxon>Spirochaetia</taxon>
        <taxon>Spirochaetales</taxon>
        <taxon>Spirochaetaceae</taxon>
        <taxon>Spirochaeta</taxon>
    </lineage>
</organism>
<evidence type="ECO:0000256" key="1">
    <source>
        <dbReference type="PROSITE-ProRule" id="PRU00110"/>
    </source>
</evidence>
<name>A0A841RAK0_9SPIO</name>
<feature type="domain" description="HPt" evidence="2">
    <location>
        <begin position="16"/>
        <end position="111"/>
    </location>
</feature>
<dbReference type="RefSeq" id="WP_184747186.1">
    <property type="nucleotide sequence ID" value="NZ_JACHGJ010000004.1"/>
</dbReference>
<dbReference type="PROSITE" id="PS50894">
    <property type="entry name" value="HPT"/>
    <property type="match status" value="1"/>
</dbReference>
<sequence length="114" mass="13063">MKLLNLAEQAEDIGIDRSSLLSLYYIFINQTETDLKELKQLIAENNRSAIRDKAHHIKGASLNLEIEDMVESARLMVLNCDEGDISPICQELYLQLLTQFQNLKLQIAEEKDLD</sequence>
<accession>A0A841RAK0</accession>